<keyword evidence="3" id="KW-0479">Metal-binding</keyword>
<dbReference type="PRINTS" id="PR00463">
    <property type="entry name" value="EP450I"/>
</dbReference>
<dbReference type="SUPFAM" id="SSF48264">
    <property type="entry name" value="Cytochrome P450"/>
    <property type="match status" value="1"/>
</dbReference>
<proteinExistence type="inferred from homology"/>
<keyword evidence="5" id="KW-0408">Iron</keyword>
<dbReference type="GO" id="GO:0016705">
    <property type="term" value="F:oxidoreductase activity, acting on paired donors, with incorporation or reduction of molecular oxygen"/>
    <property type="evidence" value="ECO:0007669"/>
    <property type="project" value="InterPro"/>
</dbReference>
<organism evidence="6 7">
    <name type="scientific">Solanum bulbocastanum</name>
    <name type="common">Wild potato</name>
    <dbReference type="NCBI Taxonomy" id="147425"/>
    <lineage>
        <taxon>Eukaryota</taxon>
        <taxon>Viridiplantae</taxon>
        <taxon>Streptophyta</taxon>
        <taxon>Embryophyta</taxon>
        <taxon>Tracheophyta</taxon>
        <taxon>Spermatophyta</taxon>
        <taxon>Magnoliopsida</taxon>
        <taxon>eudicotyledons</taxon>
        <taxon>Gunneridae</taxon>
        <taxon>Pentapetalae</taxon>
        <taxon>asterids</taxon>
        <taxon>lamiids</taxon>
        <taxon>Solanales</taxon>
        <taxon>Solanaceae</taxon>
        <taxon>Solanoideae</taxon>
        <taxon>Solaneae</taxon>
        <taxon>Solanum</taxon>
    </lineage>
</organism>
<dbReference type="InterPro" id="IPR036396">
    <property type="entry name" value="Cyt_P450_sf"/>
</dbReference>
<comment type="caution">
    <text evidence="6">The sequence shown here is derived from an EMBL/GenBank/DDBJ whole genome shotgun (WGS) entry which is preliminary data.</text>
</comment>
<keyword evidence="4" id="KW-0560">Oxidoreductase</keyword>
<dbReference type="GO" id="GO:0004497">
    <property type="term" value="F:monooxygenase activity"/>
    <property type="evidence" value="ECO:0007669"/>
    <property type="project" value="InterPro"/>
</dbReference>
<evidence type="ECO:0000256" key="4">
    <source>
        <dbReference type="ARBA" id="ARBA00023002"/>
    </source>
</evidence>
<dbReference type="GO" id="GO:0005506">
    <property type="term" value="F:iron ion binding"/>
    <property type="evidence" value="ECO:0007669"/>
    <property type="project" value="InterPro"/>
</dbReference>
<accession>A0AAN8YA71</accession>
<dbReference type="PANTHER" id="PTHR47955">
    <property type="entry name" value="CYTOCHROME P450 FAMILY 71 PROTEIN"/>
    <property type="match status" value="1"/>
</dbReference>
<dbReference type="AlphaFoldDB" id="A0AAN8YA71"/>
<comment type="similarity">
    <text evidence="1">Belongs to the cytochrome P450 family.</text>
</comment>
<keyword evidence="7" id="KW-1185">Reference proteome</keyword>
<dbReference type="InterPro" id="IPR001128">
    <property type="entry name" value="Cyt_P450"/>
</dbReference>
<dbReference type="Pfam" id="PF00067">
    <property type="entry name" value="p450"/>
    <property type="match status" value="2"/>
</dbReference>
<dbReference type="Gene3D" id="1.10.630.10">
    <property type="entry name" value="Cytochrome P450"/>
    <property type="match status" value="2"/>
</dbReference>
<evidence type="ECO:0000256" key="1">
    <source>
        <dbReference type="ARBA" id="ARBA00010617"/>
    </source>
</evidence>
<sequence>MGSLLHISLANLATKHGPLMHLKLGQRSTIVISSPQLAKEMMKTHDLTFANRPQLSVAKIMFYNCQDIAFSRMIPITRNNIKALILDMLVAKSATSSTVLEWAMTLSIPRESTQQCHINGYIIPNKTIGIVNMWAPGRDLEYWEEAEKFEPERFNESPLDVSGNHFHSYHLELVEEFVQA</sequence>
<name>A0AAN8YA71_SOLBU</name>
<protein>
    <submittedName>
        <fullName evidence="6">Uncharacterized protein</fullName>
    </submittedName>
</protein>
<dbReference type="GO" id="GO:0020037">
    <property type="term" value="F:heme binding"/>
    <property type="evidence" value="ECO:0007669"/>
    <property type="project" value="InterPro"/>
</dbReference>
<reference evidence="6 7" key="1">
    <citation type="submission" date="2024-02" db="EMBL/GenBank/DDBJ databases">
        <title>de novo genome assembly of Solanum bulbocastanum strain 11H21.</title>
        <authorList>
            <person name="Hosaka A.J."/>
        </authorList>
    </citation>
    <scope>NUCLEOTIDE SEQUENCE [LARGE SCALE GENOMIC DNA]</scope>
    <source>
        <tissue evidence="6">Young leaves</tissue>
    </source>
</reference>
<evidence type="ECO:0000256" key="5">
    <source>
        <dbReference type="ARBA" id="ARBA00023004"/>
    </source>
</evidence>
<evidence type="ECO:0000256" key="2">
    <source>
        <dbReference type="ARBA" id="ARBA00022617"/>
    </source>
</evidence>
<dbReference type="InterPro" id="IPR002401">
    <property type="entry name" value="Cyt_P450_E_grp-I"/>
</dbReference>
<dbReference type="EMBL" id="JBANQN010000008">
    <property type="protein sequence ID" value="KAK6782158.1"/>
    <property type="molecule type" value="Genomic_DNA"/>
</dbReference>
<evidence type="ECO:0000313" key="7">
    <source>
        <dbReference type="Proteomes" id="UP001371456"/>
    </source>
</evidence>
<evidence type="ECO:0000256" key="3">
    <source>
        <dbReference type="ARBA" id="ARBA00022723"/>
    </source>
</evidence>
<evidence type="ECO:0000313" key="6">
    <source>
        <dbReference type="EMBL" id="KAK6782158.1"/>
    </source>
</evidence>
<dbReference type="Proteomes" id="UP001371456">
    <property type="component" value="Unassembled WGS sequence"/>
</dbReference>
<dbReference type="PANTHER" id="PTHR47955:SF8">
    <property type="entry name" value="CYTOCHROME P450 71D11-LIKE"/>
    <property type="match status" value="1"/>
</dbReference>
<keyword evidence="2" id="KW-0349">Heme</keyword>
<gene>
    <name evidence="6" type="ORF">RDI58_019954</name>
</gene>